<sequence length="228" mass="27367">MFTNKILSTYYWFLDLLTFILPFLLGAFLMYAWYENERRLEEHKRTRKLNEIDNNIKKQYSNEKIETMNPFEIAKFVITEILPKKKQHENNIEYEDIKTKFINGQINGKLFLEMTEEALKELGLSELICIYIKTFIKEYKKISYDKQLEITFKWIDGLNKLDILSTFIETRPPMLYFMKIYEPINHYQTLTITSSWLCNSNKIISVNYAIDQSCNKPIYDIIITGKKR</sequence>
<proteinExistence type="predicted"/>
<dbReference type="OrthoDB" id="413361at2759"/>
<evidence type="ECO:0000256" key="1">
    <source>
        <dbReference type="SAM" id="Phobius"/>
    </source>
</evidence>
<dbReference type="AlphaFoldDB" id="X6MD43"/>
<dbReference type="Gene3D" id="1.10.150.50">
    <property type="entry name" value="Transcription Factor, Ets-1"/>
    <property type="match status" value="1"/>
</dbReference>
<dbReference type="Proteomes" id="UP000023152">
    <property type="component" value="Unassembled WGS sequence"/>
</dbReference>
<dbReference type="EMBL" id="ASPP01022301">
    <property type="protein sequence ID" value="ETO11591.1"/>
    <property type="molecule type" value="Genomic_DNA"/>
</dbReference>
<keyword evidence="1" id="KW-0472">Membrane</keyword>
<feature type="transmembrane region" description="Helical" evidence="1">
    <location>
        <begin position="12"/>
        <end position="34"/>
    </location>
</feature>
<protein>
    <submittedName>
        <fullName evidence="2">Uncharacterized protein</fullName>
    </submittedName>
</protein>
<evidence type="ECO:0000313" key="2">
    <source>
        <dbReference type="EMBL" id="ETO11591.1"/>
    </source>
</evidence>
<keyword evidence="1" id="KW-1133">Transmembrane helix</keyword>
<dbReference type="InterPro" id="IPR013761">
    <property type="entry name" value="SAM/pointed_sf"/>
</dbReference>
<organism evidence="2 3">
    <name type="scientific">Reticulomyxa filosa</name>
    <dbReference type="NCBI Taxonomy" id="46433"/>
    <lineage>
        <taxon>Eukaryota</taxon>
        <taxon>Sar</taxon>
        <taxon>Rhizaria</taxon>
        <taxon>Retaria</taxon>
        <taxon>Foraminifera</taxon>
        <taxon>Monothalamids</taxon>
        <taxon>Reticulomyxidae</taxon>
        <taxon>Reticulomyxa</taxon>
    </lineage>
</organism>
<gene>
    <name evidence="2" type="ORF">RFI_25786</name>
</gene>
<comment type="caution">
    <text evidence="2">The sequence shown here is derived from an EMBL/GenBank/DDBJ whole genome shotgun (WGS) entry which is preliminary data.</text>
</comment>
<reference evidence="2 3" key="1">
    <citation type="journal article" date="2013" name="Curr. Biol.">
        <title>The Genome of the Foraminiferan Reticulomyxa filosa.</title>
        <authorList>
            <person name="Glockner G."/>
            <person name="Hulsmann N."/>
            <person name="Schleicher M."/>
            <person name="Noegel A.A."/>
            <person name="Eichinger L."/>
            <person name="Gallinger C."/>
            <person name="Pawlowski J."/>
            <person name="Sierra R."/>
            <person name="Euteneuer U."/>
            <person name="Pillet L."/>
            <person name="Moustafa A."/>
            <person name="Platzer M."/>
            <person name="Groth M."/>
            <person name="Szafranski K."/>
            <person name="Schliwa M."/>
        </authorList>
    </citation>
    <scope>NUCLEOTIDE SEQUENCE [LARGE SCALE GENOMIC DNA]</scope>
</reference>
<keyword evidence="3" id="KW-1185">Reference proteome</keyword>
<keyword evidence="1" id="KW-0812">Transmembrane</keyword>
<accession>X6MD43</accession>
<name>X6MD43_RETFI</name>
<evidence type="ECO:0000313" key="3">
    <source>
        <dbReference type="Proteomes" id="UP000023152"/>
    </source>
</evidence>